<dbReference type="SUPFAM" id="SSF56281">
    <property type="entry name" value="Metallo-hydrolase/oxidoreductase"/>
    <property type="match status" value="1"/>
</dbReference>
<comment type="subunit">
    <text evidence="3">Homodimer.</text>
</comment>
<dbReference type="InterPro" id="IPR039344">
    <property type="entry name" value="MBLAC1"/>
</dbReference>
<dbReference type="InterPro" id="IPR001279">
    <property type="entry name" value="Metallo-B-lactamas"/>
</dbReference>
<evidence type="ECO:0000259" key="8">
    <source>
        <dbReference type="SMART" id="SM00849"/>
    </source>
</evidence>
<feature type="domain" description="Metallo-beta-lactamase" evidence="8">
    <location>
        <begin position="52"/>
        <end position="213"/>
    </location>
</feature>
<dbReference type="Gene3D" id="3.60.15.10">
    <property type="entry name" value="Ribonuclease Z/Hydroxyacylglutathione hydrolase-like"/>
    <property type="match status" value="1"/>
</dbReference>
<evidence type="ECO:0000313" key="10">
    <source>
        <dbReference type="RefSeq" id="XP_012677602.1"/>
    </source>
</evidence>
<protein>
    <recommendedName>
        <fullName evidence="4">Metallo-beta-lactamase domain-containing protein 1</fullName>
    </recommendedName>
    <alternativeName>
        <fullName evidence="5">Endoribonuclease MBLAC1</fullName>
    </alternativeName>
</protein>
<proteinExistence type="inferred from homology"/>
<evidence type="ECO:0000313" key="9">
    <source>
        <dbReference type="Proteomes" id="UP000515152"/>
    </source>
</evidence>
<evidence type="ECO:0000256" key="7">
    <source>
        <dbReference type="ARBA" id="ARBA00045869"/>
    </source>
</evidence>
<evidence type="ECO:0000256" key="1">
    <source>
        <dbReference type="ARBA" id="ARBA00004514"/>
    </source>
</evidence>
<organism evidence="9 10">
    <name type="scientific">Clupea harengus</name>
    <name type="common">Atlantic herring</name>
    <dbReference type="NCBI Taxonomy" id="7950"/>
    <lineage>
        <taxon>Eukaryota</taxon>
        <taxon>Metazoa</taxon>
        <taxon>Chordata</taxon>
        <taxon>Craniata</taxon>
        <taxon>Vertebrata</taxon>
        <taxon>Euteleostomi</taxon>
        <taxon>Actinopterygii</taxon>
        <taxon>Neopterygii</taxon>
        <taxon>Teleostei</taxon>
        <taxon>Clupei</taxon>
        <taxon>Clupeiformes</taxon>
        <taxon>Clupeoidei</taxon>
        <taxon>Clupeidae</taxon>
        <taxon>Clupea</taxon>
    </lineage>
</organism>
<dbReference type="CTD" id="255374"/>
<keyword evidence="9" id="KW-1185">Reference proteome</keyword>
<accession>A0A6P3VPP4</accession>
<name>A0A6P3VPP4_CLUHA</name>
<evidence type="ECO:0000256" key="5">
    <source>
        <dbReference type="ARBA" id="ARBA00032988"/>
    </source>
</evidence>
<dbReference type="InterPro" id="IPR036866">
    <property type="entry name" value="RibonucZ/Hydroxyglut_hydro"/>
</dbReference>
<dbReference type="OrthoDB" id="10250730at2759"/>
<dbReference type="PANTHER" id="PTHR23200:SF48">
    <property type="entry name" value="METALLO-BETA-LACTAMASE DOMAIN-CONTAINING PROTEIN 1"/>
    <property type="match status" value="1"/>
</dbReference>
<comment type="subcellular location">
    <subcellularLocation>
        <location evidence="1">Cytoplasm</location>
        <location evidence="1">Cytosol</location>
    </subcellularLocation>
</comment>
<evidence type="ECO:0000256" key="3">
    <source>
        <dbReference type="ARBA" id="ARBA00011738"/>
    </source>
</evidence>
<comment type="function">
    <text evidence="7">Endoribonuclease that catalyzes the hydrolysis of histone-coding pre-mRNA 3'-end. Involved in histone pre-mRNA processing during the S-phase of the cell cycle, which is required for entering/progressing through S-phase. Cleaves histone pre-mRNA at a major and a minor cleavage site after the 5'-ACCCA-3' and the 5'-ACCCACA-3' sequence, respectively, and located downstream of the stem-loop. May require the presence of the HDE element located at the histone pre-RNA 3'-end to avoid non-specific cleavage.</text>
</comment>
<gene>
    <name evidence="10" type="primary">mblac1</name>
</gene>
<dbReference type="KEGG" id="char:105895514"/>
<evidence type="ECO:0000256" key="2">
    <source>
        <dbReference type="ARBA" id="ARBA00006759"/>
    </source>
</evidence>
<comment type="similarity">
    <text evidence="2">Belongs to the metallo-beta-lactamase superfamily. Glyoxalase II family.</text>
</comment>
<sequence>MDLTGKVISSSCSVIKSVMSDVGPDIPGQPYSISVLKEGYCLPQPNGCTRADGTISLLLGPKTILVDTGGPWDRDFLLAQLEKRGLKPDDISVVVGTHGHSDHVGNLGLFPDAMIVVGSDISQGDLYLPNELADGQPYPIDDHVLIVPTPGHTGRDVSVLVKDTSVGVVLVAGDLFECCADEDSWRALSENPQVQEVNRRAALHTADVIIPGHGPLFKVQRVSTN</sequence>
<dbReference type="AlphaFoldDB" id="A0A6P3VPP4"/>
<comment type="catalytic activity">
    <reaction evidence="6">
        <text>a ribonucleotidyl-ribonucleotide-RNA + H2O = a 3'-end ribonucleotide-RNA + a 5'-end 5'-phospho-ribonucleoside-RNA + H(+)</text>
        <dbReference type="Rhea" id="RHEA:68096"/>
        <dbReference type="Rhea" id="RHEA-COMP:15179"/>
        <dbReference type="Rhea" id="RHEA-COMP:17355"/>
        <dbReference type="Rhea" id="RHEA-COMP:17428"/>
        <dbReference type="ChEBI" id="CHEBI:15377"/>
        <dbReference type="ChEBI" id="CHEBI:15378"/>
        <dbReference type="ChEBI" id="CHEBI:74896"/>
        <dbReference type="ChEBI" id="CHEBI:138282"/>
        <dbReference type="ChEBI" id="CHEBI:173118"/>
    </reaction>
    <physiologicalReaction direction="left-to-right" evidence="6">
        <dbReference type="Rhea" id="RHEA:68097"/>
    </physiologicalReaction>
</comment>
<evidence type="ECO:0000256" key="6">
    <source>
        <dbReference type="ARBA" id="ARBA00044690"/>
    </source>
</evidence>
<dbReference type="RefSeq" id="XP_012677602.1">
    <property type="nucleotide sequence ID" value="XM_012822148.2"/>
</dbReference>
<dbReference type="PANTHER" id="PTHR23200">
    <property type="entry name" value="METALLO-BETA-LACTAMASE DOMAIN-CONTAINING PROTEIN 1"/>
    <property type="match status" value="1"/>
</dbReference>
<dbReference type="SMART" id="SM00849">
    <property type="entry name" value="Lactamase_B"/>
    <property type="match status" value="1"/>
</dbReference>
<reference evidence="10" key="1">
    <citation type="submission" date="2025-08" db="UniProtKB">
        <authorList>
            <consortium name="RefSeq"/>
        </authorList>
    </citation>
    <scope>IDENTIFICATION</scope>
</reference>
<dbReference type="CDD" id="cd07711">
    <property type="entry name" value="MBLAC1-like_MBL-fold"/>
    <property type="match status" value="1"/>
</dbReference>
<dbReference type="GO" id="GO:0005829">
    <property type="term" value="C:cytosol"/>
    <property type="evidence" value="ECO:0007669"/>
    <property type="project" value="UniProtKB-SubCell"/>
</dbReference>
<evidence type="ECO:0000256" key="4">
    <source>
        <dbReference type="ARBA" id="ARBA00014856"/>
    </source>
</evidence>
<dbReference type="Proteomes" id="UP000515152">
    <property type="component" value="Chromosome 18"/>
</dbReference>
<dbReference type="GeneID" id="105895514"/>
<dbReference type="Pfam" id="PF00753">
    <property type="entry name" value="Lactamase_B"/>
    <property type="match status" value="1"/>
</dbReference>